<feature type="compositionally biased region" description="Low complexity" evidence="15">
    <location>
        <begin position="109"/>
        <end position="121"/>
    </location>
</feature>
<dbReference type="Pfam" id="PF05064">
    <property type="entry name" value="Nsp1_C"/>
    <property type="match status" value="1"/>
</dbReference>
<dbReference type="GO" id="GO:0006606">
    <property type="term" value="P:protein import into nucleus"/>
    <property type="evidence" value="ECO:0007669"/>
    <property type="project" value="TreeGrafter"/>
</dbReference>
<evidence type="ECO:0000256" key="9">
    <source>
        <dbReference type="ARBA" id="ARBA00023132"/>
    </source>
</evidence>
<evidence type="ECO:0000256" key="2">
    <source>
        <dbReference type="ARBA" id="ARBA00004567"/>
    </source>
</evidence>
<evidence type="ECO:0000256" key="4">
    <source>
        <dbReference type="ARBA" id="ARBA00005911"/>
    </source>
</evidence>
<comment type="similarity">
    <text evidence="4">Belongs to the nucleoporin NSP1/NUP62 family.</text>
</comment>
<evidence type="ECO:0000313" key="17">
    <source>
        <dbReference type="EMBL" id="WFD14249.1"/>
    </source>
</evidence>
<keyword evidence="14" id="KW-0175">Coiled coil</keyword>
<feature type="compositionally biased region" description="Polar residues" evidence="15">
    <location>
        <begin position="391"/>
        <end position="407"/>
    </location>
</feature>
<evidence type="ECO:0000313" key="18">
    <source>
        <dbReference type="Proteomes" id="UP001217582"/>
    </source>
</evidence>
<evidence type="ECO:0000256" key="14">
    <source>
        <dbReference type="SAM" id="Coils"/>
    </source>
</evidence>
<keyword evidence="10" id="KW-0539">Nucleus</keyword>
<dbReference type="EMBL" id="CP119916">
    <property type="protein sequence ID" value="WFD14249.1"/>
    <property type="molecule type" value="Genomic_DNA"/>
</dbReference>
<feature type="region of interest" description="Disordered" evidence="15">
    <location>
        <begin position="33"/>
        <end position="409"/>
    </location>
</feature>
<keyword evidence="7" id="KW-0653">Protein transport</keyword>
<dbReference type="GO" id="GO:0051028">
    <property type="term" value="P:mRNA transport"/>
    <property type="evidence" value="ECO:0007669"/>
    <property type="project" value="UniProtKB-KW"/>
</dbReference>
<protein>
    <recommendedName>
        <fullName evidence="11">Nucleoporin NSP1</fullName>
    </recommendedName>
    <alternativeName>
        <fullName evidence="12">Nuclear pore protein NSP1</fullName>
    </alternativeName>
    <alternativeName>
        <fullName evidence="13">Nucleoskeletal-like protein</fullName>
    </alternativeName>
</protein>
<evidence type="ECO:0000256" key="10">
    <source>
        <dbReference type="ARBA" id="ARBA00023242"/>
    </source>
</evidence>
<evidence type="ECO:0000256" key="12">
    <source>
        <dbReference type="ARBA" id="ARBA00078941"/>
    </source>
</evidence>
<keyword evidence="5" id="KW-0813">Transport</keyword>
<evidence type="ECO:0000256" key="6">
    <source>
        <dbReference type="ARBA" id="ARBA00022816"/>
    </source>
</evidence>
<proteinExistence type="inferred from homology"/>
<dbReference type="PANTHER" id="PTHR12084:SF0">
    <property type="entry name" value="NUCLEAR PORE GLYCOPROTEIN P62"/>
    <property type="match status" value="1"/>
</dbReference>
<keyword evidence="6" id="KW-0509">mRNA transport</keyword>
<keyword evidence="9" id="KW-0906">Nuclear pore complex</keyword>
<evidence type="ECO:0000256" key="11">
    <source>
        <dbReference type="ARBA" id="ARBA00068864"/>
    </source>
</evidence>
<feature type="compositionally biased region" description="Basic and acidic residues" evidence="15">
    <location>
        <begin position="367"/>
        <end position="380"/>
    </location>
</feature>
<evidence type="ECO:0000256" key="15">
    <source>
        <dbReference type="SAM" id="MobiDB-lite"/>
    </source>
</evidence>
<evidence type="ECO:0000256" key="5">
    <source>
        <dbReference type="ARBA" id="ARBA00022448"/>
    </source>
</evidence>
<name>A0AAJ5YXJ6_9BASI</name>
<evidence type="ECO:0000256" key="7">
    <source>
        <dbReference type="ARBA" id="ARBA00022927"/>
    </source>
</evidence>
<keyword evidence="18" id="KW-1185">Reference proteome</keyword>
<dbReference type="GO" id="GO:0044613">
    <property type="term" value="C:nuclear pore central transport channel"/>
    <property type="evidence" value="ECO:0007669"/>
    <property type="project" value="TreeGrafter"/>
</dbReference>
<dbReference type="Proteomes" id="UP001217582">
    <property type="component" value="Chromosome 1"/>
</dbReference>
<dbReference type="Pfam" id="PF13634">
    <property type="entry name" value="Nucleoporin_FG"/>
    <property type="match status" value="2"/>
</dbReference>
<keyword evidence="8" id="KW-0811">Translocation</keyword>
<evidence type="ECO:0000256" key="3">
    <source>
        <dbReference type="ARBA" id="ARBA00004620"/>
    </source>
</evidence>
<evidence type="ECO:0000256" key="13">
    <source>
        <dbReference type="ARBA" id="ARBA00081079"/>
    </source>
</evidence>
<evidence type="ECO:0000259" key="16">
    <source>
        <dbReference type="Pfam" id="PF05064"/>
    </source>
</evidence>
<gene>
    <name evidence="17" type="primary">NSP1</name>
    <name evidence="17" type="ORF">MARU1_000250</name>
</gene>
<dbReference type="GO" id="GO:0005543">
    <property type="term" value="F:phospholipid binding"/>
    <property type="evidence" value="ECO:0007669"/>
    <property type="project" value="TreeGrafter"/>
</dbReference>
<feature type="compositionally biased region" description="Polar residues" evidence="15">
    <location>
        <begin position="569"/>
        <end position="581"/>
    </location>
</feature>
<dbReference type="AlphaFoldDB" id="A0AAJ5YXJ6"/>
<feature type="region of interest" description="Disordered" evidence="15">
    <location>
        <begin position="555"/>
        <end position="584"/>
    </location>
</feature>
<dbReference type="InterPro" id="IPR007758">
    <property type="entry name" value="Nucleoporin_NSP1_C"/>
</dbReference>
<dbReference type="InterPro" id="IPR026010">
    <property type="entry name" value="NSP1/NUP62"/>
</dbReference>
<sequence length="676" mass="69946">MSFGGGSGFSFGSSSNKPTFSFGTQSMYAISELTRLDQSQGSAPAATNTTTAPGAAFGGTSTTESKPPAFSLGGSTTPAAQPPANLFGSKPAATASSGLFGQGKPASEGATTTPTQAPATGGLFGAAKPATGTGFSFGKPAENTEAPKPSGFSFGKPAENTEAPKPSGFSFGKPAENAEASKPSGFSFGKPAENTEAPKPSGFSFGKPAENTEAPKPSGFSFGKPAENTEAPKPSGFSFGKPAENTEAPKPSGFSFGKPAENAEAPKTSGFSFGKPAEAPKEAPKAGGFSFGKPAENAEAPKEAPKPSGFSFGKPAENAEAPKTGGFSFGKPAENTEAPKPSSLSFGKPAEAPKDAPKPGGFSFGKPAEKKDEPTTEAKPADAGNLFSKPPASTSGTQTDTKPTNVAVSAPSLLRGKSMEDIVKMWQGELDASIKEFSQQAGEVAAYDRVLLKGGDEISRLVAQIAQAEERQSGIDQTLDYVEQQQTELNALLDTYESQRSELLQASGAHGRMDMGVADVEREKAYALAENLNTQLDDMSRNLVSMIDEVNQMSAPATNGRRAVRDATDASSEALGSSQVSRDVPGYEDPIMQISAILNAHFSSLKWIDEHTSSLRDRLEALRRGQTDKAHAASDTLRLSVGPDAPRSSTPSQTLLDHRGSPATFRSSTSARYLGA</sequence>
<organism evidence="17 18">
    <name type="scientific">Malassezia arunalokei</name>
    <dbReference type="NCBI Taxonomy" id="1514897"/>
    <lineage>
        <taxon>Eukaryota</taxon>
        <taxon>Fungi</taxon>
        <taxon>Dikarya</taxon>
        <taxon>Basidiomycota</taxon>
        <taxon>Ustilaginomycotina</taxon>
        <taxon>Malasseziomycetes</taxon>
        <taxon>Malasseziales</taxon>
        <taxon>Malasseziaceae</taxon>
        <taxon>Malassezia</taxon>
    </lineage>
</organism>
<feature type="compositionally biased region" description="Polar residues" evidence="15">
    <location>
        <begin position="664"/>
        <end position="676"/>
    </location>
</feature>
<dbReference type="GO" id="GO:0017056">
    <property type="term" value="F:structural constituent of nuclear pore"/>
    <property type="evidence" value="ECO:0007669"/>
    <property type="project" value="InterPro"/>
</dbReference>
<dbReference type="FunFam" id="1.20.5.170:FF:000040">
    <property type="entry name" value="Nuclear pore glycoprotein p62"/>
    <property type="match status" value="1"/>
</dbReference>
<dbReference type="GO" id="GO:0006405">
    <property type="term" value="P:RNA export from nucleus"/>
    <property type="evidence" value="ECO:0007669"/>
    <property type="project" value="TreeGrafter"/>
</dbReference>
<comment type="subcellular location">
    <subcellularLocation>
        <location evidence="1">Nucleus membrane</location>
        <topology evidence="1">Peripheral membrane protein</topology>
        <orientation evidence="1">Cytoplasmic side</orientation>
    </subcellularLocation>
    <subcellularLocation>
        <location evidence="3">Nucleus membrane</location>
        <topology evidence="3">Peripheral membrane protein</topology>
        <orientation evidence="3">Nucleoplasmic side</orientation>
    </subcellularLocation>
    <subcellularLocation>
        <location evidence="2">Nucleus</location>
        <location evidence="2">Nuclear pore complex</location>
    </subcellularLocation>
</comment>
<feature type="compositionally biased region" description="Low complexity" evidence="15">
    <location>
        <begin position="285"/>
        <end position="298"/>
    </location>
</feature>
<feature type="compositionally biased region" description="Low complexity" evidence="15">
    <location>
        <begin position="41"/>
        <end position="63"/>
    </location>
</feature>
<feature type="region of interest" description="Disordered" evidence="15">
    <location>
        <begin position="638"/>
        <end position="676"/>
    </location>
</feature>
<dbReference type="Gene3D" id="1.20.5.170">
    <property type="match status" value="1"/>
</dbReference>
<evidence type="ECO:0000256" key="1">
    <source>
        <dbReference type="ARBA" id="ARBA00004335"/>
    </source>
</evidence>
<accession>A0AAJ5YXJ6</accession>
<feature type="coiled-coil region" evidence="14">
    <location>
        <begin position="482"/>
        <end position="549"/>
    </location>
</feature>
<feature type="domain" description="Nucleoporin NSP1-like C-terminal" evidence="16">
    <location>
        <begin position="401"/>
        <end position="506"/>
    </location>
</feature>
<dbReference type="InterPro" id="IPR025574">
    <property type="entry name" value="Nucleoporin_FG_rpt"/>
</dbReference>
<evidence type="ECO:0000256" key="8">
    <source>
        <dbReference type="ARBA" id="ARBA00023010"/>
    </source>
</evidence>
<dbReference type="GO" id="GO:0031965">
    <property type="term" value="C:nuclear membrane"/>
    <property type="evidence" value="ECO:0007669"/>
    <property type="project" value="UniProtKB-SubCell"/>
</dbReference>
<dbReference type="PANTHER" id="PTHR12084">
    <property type="entry name" value="NUCLEAR PORE GLYCOPROTEIN P62-RELATED"/>
    <property type="match status" value="1"/>
</dbReference>
<reference evidence="17 18" key="1">
    <citation type="submission" date="2023-03" db="EMBL/GenBank/DDBJ databases">
        <title>Mating type loci evolution in Malassezia.</title>
        <authorList>
            <person name="Coelho M.A."/>
        </authorList>
    </citation>
    <scope>NUCLEOTIDE SEQUENCE [LARGE SCALE GENOMIC DNA]</scope>
    <source>
        <strain evidence="17 18">CBS 13387</strain>
    </source>
</reference>